<dbReference type="InterPro" id="IPR011004">
    <property type="entry name" value="Trimer_LpxA-like_sf"/>
</dbReference>
<sequence length="61" mass="6669">VLPNAYLGSSTYIGARVQLGENVEVAMPTTKRKRRGNRYGRRQTADGYDTVINDGAIIGAR</sequence>
<evidence type="ECO:0000313" key="2">
    <source>
        <dbReference type="Proteomes" id="UP000054560"/>
    </source>
</evidence>
<evidence type="ECO:0000313" key="1">
    <source>
        <dbReference type="EMBL" id="KNC71504.1"/>
    </source>
</evidence>
<dbReference type="GeneID" id="25916462"/>
<dbReference type="AlphaFoldDB" id="A0A0L0F4F0"/>
<organism evidence="1 2">
    <name type="scientific">Sphaeroforma arctica JP610</name>
    <dbReference type="NCBI Taxonomy" id="667725"/>
    <lineage>
        <taxon>Eukaryota</taxon>
        <taxon>Ichthyosporea</taxon>
        <taxon>Ichthyophonida</taxon>
        <taxon>Sphaeroforma</taxon>
    </lineage>
</organism>
<dbReference type="Proteomes" id="UP000054560">
    <property type="component" value="Unassembled WGS sequence"/>
</dbReference>
<keyword evidence="2" id="KW-1185">Reference proteome</keyword>
<dbReference type="RefSeq" id="XP_014145406.1">
    <property type="nucleotide sequence ID" value="XM_014289931.1"/>
</dbReference>
<name>A0A0L0F4F0_9EUKA</name>
<proteinExistence type="predicted"/>
<reference evidence="1 2" key="1">
    <citation type="submission" date="2011-02" db="EMBL/GenBank/DDBJ databases">
        <title>The Genome Sequence of Sphaeroforma arctica JP610.</title>
        <authorList>
            <consortium name="The Broad Institute Genome Sequencing Platform"/>
            <person name="Russ C."/>
            <person name="Cuomo C."/>
            <person name="Young S.K."/>
            <person name="Zeng Q."/>
            <person name="Gargeya S."/>
            <person name="Alvarado L."/>
            <person name="Berlin A."/>
            <person name="Chapman S.B."/>
            <person name="Chen Z."/>
            <person name="Freedman E."/>
            <person name="Gellesch M."/>
            <person name="Goldberg J."/>
            <person name="Griggs A."/>
            <person name="Gujja S."/>
            <person name="Heilman E."/>
            <person name="Heiman D."/>
            <person name="Howarth C."/>
            <person name="Mehta T."/>
            <person name="Neiman D."/>
            <person name="Pearson M."/>
            <person name="Roberts A."/>
            <person name="Saif S."/>
            <person name="Shea T."/>
            <person name="Shenoy N."/>
            <person name="Sisk P."/>
            <person name="Stolte C."/>
            <person name="Sykes S."/>
            <person name="White J."/>
            <person name="Yandava C."/>
            <person name="Burger G."/>
            <person name="Gray M.W."/>
            <person name="Holland P.W.H."/>
            <person name="King N."/>
            <person name="Lang F.B.F."/>
            <person name="Roger A.J."/>
            <person name="Ruiz-Trillo I."/>
            <person name="Haas B."/>
            <person name="Nusbaum C."/>
            <person name="Birren B."/>
        </authorList>
    </citation>
    <scope>NUCLEOTIDE SEQUENCE [LARGE SCALE GENOMIC DNA]</scope>
    <source>
        <strain evidence="1 2">JP610</strain>
    </source>
</reference>
<feature type="non-terminal residue" evidence="1">
    <location>
        <position position="1"/>
    </location>
</feature>
<dbReference type="EMBL" id="KQ248672">
    <property type="protein sequence ID" value="KNC71504.1"/>
    <property type="molecule type" value="Genomic_DNA"/>
</dbReference>
<dbReference type="SUPFAM" id="SSF51161">
    <property type="entry name" value="Trimeric LpxA-like enzymes"/>
    <property type="match status" value="1"/>
</dbReference>
<accession>A0A0L0F4F0</accession>
<protein>
    <submittedName>
        <fullName evidence="1">Uncharacterized protein</fullName>
    </submittedName>
</protein>
<gene>
    <name evidence="1" type="ORF">SARC_15958</name>
</gene>